<dbReference type="Proteomes" id="UP001209878">
    <property type="component" value="Unassembled WGS sequence"/>
</dbReference>
<protein>
    <submittedName>
        <fullName evidence="2">Uncharacterized protein</fullName>
    </submittedName>
</protein>
<feature type="compositionally biased region" description="Basic and acidic residues" evidence="1">
    <location>
        <begin position="57"/>
        <end position="81"/>
    </location>
</feature>
<evidence type="ECO:0000313" key="2">
    <source>
        <dbReference type="EMBL" id="KAK2155672.1"/>
    </source>
</evidence>
<evidence type="ECO:0000256" key="1">
    <source>
        <dbReference type="SAM" id="MobiDB-lite"/>
    </source>
</evidence>
<accession>A0AAD9JMY2</accession>
<reference evidence="2" key="1">
    <citation type="journal article" date="2023" name="Mol. Biol. Evol.">
        <title>Third-Generation Sequencing Reveals the Adaptive Role of the Epigenome in Three Deep-Sea Polychaetes.</title>
        <authorList>
            <person name="Perez M."/>
            <person name="Aroh O."/>
            <person name="Sun Y."/>
            <person name="Lan Y."/>
            <person name="Juniper S.K."/>
            <person name="Young C.R."/>
            <person name="Angers B."/>
            <person name="Qian P.Y."/>
        </authorList>
    </citation>
    <scope>NUCLEOTIDE SEQUENCE</scope>
    <source>
        <strain evidence="2">R07B-5</strain>
    </source>
</reference>
<organism evidence="2 3">
    <name type="scientific">Ridgeia piscesae</name>
    <name type="common">Tubeworm</name>
    <dbReference type="NCBI Taxonomy" id="27915"/>
    <lineage>
        <taxon>Eukaryota</taxon>
        <taxon>Metazoa</taxon>
        <taxon>Spiralia</taxon>
        <taxon>Lophotrochozoa</taxon>
        <taxon>Annelida</taxon>
        <taxon>Polychaeta</taxon>
        <taxon>Sedentaria</taxon>
        <taxon>Canalipalpata</taxon>
        <taxon>Sabellida</taxon>
        <taxon>Siboglinidae</taxon>
        <taxon>Ridgeia</taxon>
    </lineage>
</organism>
<dbReference type="AlphaFoldDB" id="A0AAD9JMY2"/>
<sequence length="105" mass="11930">MVQPCCAPGGPVSTWASDGTAWTKNCPASWIPKKRIRAHAWQSMSMDICQRARLGRKTSDIPQDRTEMRSEGRSPEVRPKPEVNTISPYRNPKSEIRPVLRRARD</sequence>
<evidence type="ECO:0000313" key="3">
    <source>
        <dbReference type="Proteomes" id="UP001209878"/>
    </source>
</evidence>
<name>A0AAD9JMY2_RIDPI</name>
<gene>
    <name evidence="2" type="ORF">NP493_2049g00006</name>
</gene>
<comment type="caution">
    <text evidence="2">The sequence shown here is derived from an EMBL/GenBank/DDBJ whole genome shotgun (WGS) entry which is preliminary data.</text>
</comment>
<keyword evidence="3" id="KW-1185">Reference proteome</keyword>
<dbReference type="EMBL" id="JAODUO010002048">
    <property type="protein sequence ID" value="KAK2155672.1"/>
    <property type="molecule type" value="Genomic_DNA"/>
</dbReference>
<proteinExistence type="predicted"/>
<feature type="region of interest" description="Disordered" evidence="1">
    <location>
        <begin position="52"/>
        <end position="105"/>
    </location>
</feature>